<comment type="caution">
    <text evidence="1">The sequence shown here is derived from an EMBL/GenBank/DDBJ whole genome shotgun (WGS) entry which is preliminary data.</text>
</comment>
<dbReference type="NCBIfam" id="NF040692">
    <property type="entry name" value="recomb_assoc"/>
    <property type="match status" value="1"/>
</dbReference>
<reference evidence="1 2" key="1">
    <citation type="submission" date="2023-04" db="EMBL/GenBank/DDBJ databases">
        <title>Halomonas strains isolated from rhizosphere soil.</title>
        <authorList>
            <person name="Xu L."/>
            <person name="Sun J.-Q."/>
        </authorList>
    </citation>
    <scope>NUCLEOTIDE SEQUENCE [LARGE SCALE GENOMIC DNA]</scope>
    <source>
        <strain evidence="1 2">LR5S20</strain>
    </source>
</reference>
<organism evidence="1 2">
    <name type="scientific">Halomonas rhizosphaerae</name>
    <dbReference type="NCBI Taxonomy" id="3043296"/>
    <lineage>
        <taxon>Bacteria</taxon>
        <taxon>Pseudomonadati</taxon>
        <taxon>Pseudomonadota</taxon>
        <taxon>Gammaproteobacteria</taxon>
        <taxon>Oceanospirillales</taxon>
        <taxon>Halomonadaceae</taxon>
        <taxon>Halomonas</taxon>
    </lineage>
</organism>
<dbReference type="EMBL" id="JASCQP010000023">
    <property type="protein sequence ID" value="MDI5891111.1"/>
    <property type="molecule type" value="Genomic_DNA"/>
</dbReference>
<protein>
    <submittedName>
        <fullName evidence="1">Gamma-mobile-trio protein GmtX</fullName>
    </submittedName>
</protein>
<evidence type="ECO:0000313" key="1">
    <source>
        <dbReference type="EMBL" id="MDI5891111.1"/>
    </source>
</evidence>
<sequence>MEIDIDVILEDLKEGKTNKTRQSLDKLNETLREYHGRGERDFSITTIGRVSGEDGGVGYESIRATANKHYRDLIEAWAAKAKTTTKKPLSSHSRSRRVPQDNQLLERISDPALRVLFGQIIAERNRYRTQLNILKSQAEVVIDKRPVRQFEASAKPSVELLPSLKGIISDNELKALRFAASDECIERQGWLVTQAGQVKNELREEVFPRGFMTGLRKLVGEVEVDD</sequence>
<evidence type="ECO:0000313" key="2">
    <source>
        <dbReference type="Proteomes" id="UP001225957"/>
    </source>
</evidence>
<keyword evidence="2" id="KW-1185">Reference proteome</keyword>
<dbReference type="Proteomes" id="UP001225957">
    <property type="component" value="Unassembled WGS sequence"/>
</dbReference>
<accession>A0ABT6UYU8</accession>
<gene>
    <name evidence="1" type="primary">gmtX</name>
    <name evidence="1" type="ORF">QLQ83_08395</name>
</gene>
<name>A0ABT6UYU8_9GAMM</name>
<dbReference type="RefSeq" id="WP_282735070.1">
    <property type="nucleotide sequence ID" value="NZ_JASCQP010000023.1"/>
</dbReference>
<dbReference type="InterPro" id="IPR048061">
    <property type="entry name" value="GmtX-like"/>
</dbReference>
<proteinExistence type="predicted"/>